<accession>A0A6C0C7L5</accession>
<protein>
    <submittedName>
        <fullName evidence="1">Uncharacterized protein</fullName>
    </submittedName>
</protein>
<proteinExistence type="predicted"/>
<organism evidence="1">
    <name type="scientific">viral metagenome</name>
    <dbReference type="NCBI Taxonomy" id="1070528"/>
    <lineage>
        <taxon>unclassified sequences</taxon>
        <taxon>metagenomes</taxon>
        <taxon>organismal metagenomes</taxon>
    </lineage>
</organism>
<sequence length="103" mass="12093">MDIKFILLMIGLFFFTLGYVNQNKYNCNINPSLNNVQSKQLRNMFYDKNILLDSDLNNEIYDYTLDDGNYSKQAVGVRSFQSKTKISDFDSPRESLYYSDDIQ</sequence>
<evidence type="ECO:0000313" key="1">
    <source>
        <dbReference type="EMBL" id="QHS99513.1"/>
    </source>
</evidence>
<dbReference type="EMBL" id="MN739344">
    <property type="protein sequence ID" value="QHS99513.1"/>
    <property type="molecule type" value="Genomic_DNA"/>
</dbReference>
<reference evidence="1" key="1">
    <citation type="journal article" date="2020" name="Nature">
        <title>Giant virus diversity and host interactions through global metagenomics.</title>
        <authorList>
            <person name="Schulz F."/>
            <person name="Roux S."/>
            <person name="Paez-Espino D."/>
            <person name="Jungbluth S."/>
            <person name="Walsh D.A."/>
            <person name="Denef V.J."/>
            <person name="McMahon K.D."/>
            <person name="Konstantinidis K.T."/>
            <person name="Eloe-Fadrosh E.A."/>
            <person name="Kyrpides N.C."/>
            <person name="Woyke T."/>
        </authorList>
    </citation>
    <scope>NUCLEOTIDE SEQUENCE</scope>
    <source>
        <strain evidence="1">GVMAG-M-3300020187-37</strain>
    </source>
</reference>
<name>A0A6C0C7L5_9ZZZZ</name>
<dbReference type="AlphaFoldDB" id="A0A6C0C7L5"/>